<dbReference type="AlphaFoldDB" id="A0A7S3HFS1"/>
<keyword evidence="2" id="KW-0812">Transmembrane</keyword>
<evidence type="ECO:0000256" key="2">
    <source>
        <dbReference type="SAM" id="Phobius"/>
    </source>
</evidence>
<evidence type="ECO:0008006" key="4">
    <source>
        <dbReference type="Google" id="ProtNLM"/>
    </source>
</evidence>
<feature type="region of interest" description="Disordered" evidence="1">
    <location>
        <begin position="277"/>
        <end position="302"/>
    </location>
</feature>
<accession>A0A7S3HFS1</accession>
<reference evidence="3" key="1">
    <citation type="submission" date="2021-01" db="EMBL/GenBank/DDBJ databases">
        <authorList>
            <person name="Corre E."/>
            <person name="Pelletier E."/>
            <person name="Niang G."/>
            <person name="Scheremetjew M."/>
            <person name="Finn R."/>
            <person name="Kale V."/>
            <person name="Holt S."/>
            <person name="Cochrane G."/>
            <person name="Meng A."/>
            <person name="Brown T."/>
            <person name="Cohen L."/>
        </authorList>
    </citation>
    <scope>NUCLEOTIDE SEQUENCE</scope>
    <source>
        <strain evidence="3">CCAP 955/1</strain>
    </source>
</reference>
<feature type="transmembrane region" description="Helical" evidence="2">
    <location>
        <begin position="154"/>
        <end position="178"/>
    </location>
</feature>
<dbReference type="InterPro" id="IPR011992">
    <property type="entry name" value="EF-hand-dom_pair"/>
</dbReference>
<protein>
    <recommendedName>
        <fullName evidence="4">EF-hand domain-containing protein</fullName>
    </recommendedName>
</protein>
<dbReference type="SUPFAM" id="SSF47473">
    <property type="entry name" value="EF-hand"/>
    <property type="match status" value="1"/>
</dbReference>
<dbReference type="Gene3D" id="1.10.238.10">
    <property type="entry name" value="EF-hand"/>
    <property type="match status" value="1"/>
</dbReference>
<keyword evidence="2" id="KW-1133">Transmembrane helix</keyword>
<gene>
    <name evidence="3" type="ORF">SELO1098_LOCUS22601</name>
</gene>
<evidence type="ECO:0000256" key="1">
    <source>
        <dbReference type="SAM" id="MobiDB-lite"/>
    </source>
</evidence>
<organism evidence="3">
    <name type="scientific">Spumella elongata</name>
    <dbReference type="NCBI Taxonomy" id="89044"/>
    <lineage>
        <taxon>Eukaryota</taxon>
        <taxon>Sar</taxon>
        <taxon>Stramenopiles</taxon>
        <taxon>Ochrophyta</taxon>
        <taxon>Chrysophyceae</taxon>
        <taxon>Chromulinales</taxon>
        <taxon>Chromulinaceae</taxon>
        <taxon>Spumella</taxon>
    </lineage>
</organism>
<proteinExistence type="predicted"/>
<feature type="transmembrane region" description="Helical" evidence="2">
    <location>
        <begin position="33"/>
        <end position="59"/>
    </location>
</feature>
<name>A0A7S3HFS1_9STRA</name>
<dbReference type="EMBL" id="HBIC01044153">
    <property type="protein sequence ID" value="CAE0293749.1"/>
    <property type="molecule type" value="Transcribed_RNA"/>
</dbReference>
<feature type="compositionally biased region" description="Acidic residues" evidence="1">
    <location>
        <begin position="281"/>
        <end position="293"/>
    </location>
</feature>
<keyword evidence="2" id="KW-0472">Membrane</keyword>
<feature type="transmembrane region" description="Helical" evidence="2">
    <location>
        <begin position="121"/>
        <end position="142"/>
    </location>
</feature>
<sequence length="302" mass="34220">MESPEGSAKLRKGKSKKDLVEVDTEDDEFFKKWAGLVLIGPFLPAVFALIVIVCGQLVLNTWTGTCGYALDSFISAAVAVCYLFLMVFSWVYVGDTVILSLPALGIELTLLTPFKSLKYIVFYYFVVAVVSFIVWLVGSVLLQLSVFCVSTAPVLYQFSLFLVVMYWLGFVITVLYLIKMFFGSNIAKIIKETTRASTIDEVEEKLFRARFDQYDPEKENRIANDKVPLMLEDLGVFVPAEELETLIATLDEEETGFIEFKPLLHWFRKLNAEMDALDNANDSDDGDDEDDREASDMFTKRR</sequence>
<evidence type="ECO:0000313" key="3">
    <source>
        <dbReference type="EMBL" id="CAE0293749.1"/>
    </source>
</evidence>
<feature type="transmembrane region" description="Helical" evidence="2">
    <location>
        <begin position="68"/>
        <end position="91"/>
    </location>
</feature>